<name>A0A7J3Z6S6_9CREN</name>
<evidence type="ECO:0000313" key="2">
    <source>
        <dbReference type="EMBL" id="HHQ50418.1"/>
    </source>
</evidence>
<gene>
    <name evidence="2" type="ORF">ENM66_03600</name>
    <name evidence="1" type="ORF">ENP99_03380</name>
</gene>
<dbReference type="EMBL" id="DSLL01000032">
    <property type="protein sequence ID" value="HEH31139.1"/>
    <property type="molecule type" value="Genomic_DNA"/>
</dbReference>
<dbReference type="AlphaFoldDB" id="A0A7J3Z6S6"/>
<dbReference type="EMBL" id="DRYQ01000052">
    <property type="protein sequence ID" value="HHQ50418.1"/>
    <property type="molecule type" value="Genomic_DNA"/>
</dbReference>
<evidence type="ECO:0000313" key="1">
    <source>
        <dbReference type="EMBL" id="HEH31139.1"/>
    </source>
</evidence>
<comment type="caution">
    <text evidence="2">The sequence shown here is derived from an EMBL/GenBank/DDBJ whole genome shotgun (WGS) entry which is preliminary data.</text>
</comment>
<accession>A0A7J3Z6S6</accession>
<proteinExistence type="predicted"/>
<sequence length="28" mass="3279">MVLKCCLRKQQSAKALEVLQKLSSIHWH</sequence>
<organism evidence="2">
    <name type="scientific">Ignisphaera aggregans</name>
    <dbReference type="NCBI Taxonomy" id="334771"/>
    <lineage>
        <taxon>Archaea</taxon>
        <taxon>Thermoproteota</taxon>
        <taxon>Thermoprotei</taxon>
        <taxon>Desulfurococcales</taxon>
        <taxon>Desulfurococcaceae</taxon>
        <taxon>Ignisphaera</taxon>
    </lineage>
</organism>
<protein>
    <submittedName>
        <fullName evidence="2">Uncharacterized protein</fullName>
    </submittedName>
</protein>
<reference evidence="2" key="1">
    <citation type="journal article" date="2020" name="mSystems">
        <title>Genome- and Community-Level Interaction Insights into Carbon Utilization and Element Cycling Functions of Hydrothermarchaeota in Hydrothermal Sediment.</title>
        <authorList>
            <person name="Zhou Z."/>
            <person name="Liu Y."/>
            <person name="Xu W."/>
            <person name="Pan J."/>
            <person name="Luo Z.H."/>
            <person name="Li M."/>
        </authorList>
    </citation>
    <scope>NUCLEOTIDE SEQUENCE [LARGE SCALE GENOMIC DNA]</scope>
    <source>
        <strain evidence="2">SpSt-1105</strain>
        <strain evidence="1">SpSt-27</strain>
    </source>
</reference>